<gene>
    <name evidence="2" type="ORF">ABT272_44580</name>
</gene>
<accession>A0ABV1ULH3</accession>
<dbReference type="RefSeq" id="WP_352066391.1">
    <property type="nucleotide sequence ID" value="NZ_JBEPAZ010000141.1"/>
</dbReference>
<dbReference type="Gene3D" id="2.30.30.440">
    <property type="entry name" value="Domain of unknown function DUF1918"/>
    <property type="match status" value="1"/>
</dbReference>
<reference evidence="2 3" key="1">
    <citation type="submission" date="2024-06" db="EMBL/GenBank/DDBJ databases">
        <title>The Natural Products Discovery Center: Release of the First 8490 Sequenced Strains for Exploring Actinobacteria Biosynthetic Diversity.</title>
        <authorList>
            <person name="Kalkreuter E."/>
            <person name="Kautsar S.A."/>
            <person name="Yang D."/>
            <person name="Bader C.D."/>
            <person name="Teijaro C.N."/>
            <person name="Fluegel L."/>
            <person name="Davis C.M."/>
            <person name="Simpson J.R."/>
            <person name="Lauterbach L."/>
            <person name="Steele A.D."/>
            <person name="Gui C."/>
            <person name="Meng S."/>
            <person name="Li G."/>
            <person name="Viehrig K."/>
            <person name="Ye F."/>
            <person name="Su P."/>
            <person name="Kiefer A.F."/>
            <person name="Nichols A."/>
            <person name="Cepeda A.J."/>
            <person name="Yan W."/>
            <person name="Fan B."/>
            <person name="Jiang Y."/>
            <person name="Adhikari A."/>
            <person name="Zheng C.-J."/>
            <person name="Schuster L."/>
            <person name="Cowan T.M."/>
            <person name="Smanski M.J."/>
            <person name="Chevrette M.G."/>
            <person name="De Carvalho L.P.S."/>
            <person name="Shen B."/>
        </authorList>
    </citation>
    <scope>NUCLEOTIDE SEQUENCE [LARGE SCALE GENOMIC DNA]</scope>
    <source>
        <strain evidence="2 3">NPDC001166</strain>
    </source>
</reference>
<name>A0ABV1ULH3_9ACTN</name>
<evidence type="ECO:0000313" key="2">
    <source>
        <dbReference type="EMBL" id="MER6434583.1"/>
    </source>
</evidence>
<evidence type="ECO:0000313" key="3">
    <source>
        <dbReference type="Proteomes" id="UP001470023"/>
    </source>
</evidence>
<keyword evidence="3" id="KW-1185">Reference proteome</keyword>
<comment type="caution">
    <text evidence="2">The sequence shown here is derived from an EMBL/GenBank/DDBJ whole genome shotgun (WGS) entry which is preliminary data.</text>
</comment>
<dbReference type="EMBL" id="JBEPAZ010000141">
    <property type="protein sequence ID" value="MER6434583.1"/>
    <property type="molecule type" value="Genomic_DNA"/>
</dbReference>
<dbReference type="SUPFAM" id="SSF50118">
    <property type="entry name" value="Cell growth inhibitor/plasmid maintenance toxic component"/>
    <property type="match status" value="1"/>
</dbReference>
<sequence length="69" mass="7383">MRASVGDVLRFTGRKVGTAEHHATVIEVLGSGGEPPYKVRYDDGHITEIFPGTGCIVDTSTSHQQPSDT</sequence>
<dbReference type="Pfam" id="PF08940">
    <property type="entry name" value="DUF1918"/>
    <property type="match status" value="1"/>
</dbReference>
<evidence type="ECO:0000259" key="1">
    <source>
        <dbReference type="Pfam" id="PF08940"/>
    </source>
</evidence>
<dbReference type="Proteomes" id="UP001470023">
    <property type="component" value="Unassembled WGS sequence"/>
</dbReference>
<organism evidence="2 3">
    <name type="scientific">Streptomyces sp. 900105245</name>
    <dbReference type="NCBI Taxonomy" id="3154379"/>
    <lineage>
        <taxon>Bacteria</taxon>
        <taxon>Bacillati</taxon>
        <taxon>Actinomycetota</taxon>
        <taxon>Actinomycetes</taxon>
        <taxon>Kitasatosporales</taxon>
        <taxon>Streptomycetaceae</taxon>
        <taxon>Streptomyces</taxon>
    </lineage>
</organism>
<proteinExistence type="predicted"/>
<feature type="domain" description="DUF1918" evidence="1">
    <location>
        <begin position="1"/>
        <end position="57"/>
    </location>
</feature>
<protein>
    <submittedName>
        <fullName evidence="2">DUF1918 domain-containing protein</fullName>
    </submittedName>
</protein>
<dbReference type="InterPro" id="IPR015035">
    <property type="entry name" value="DUF1918"/>
</dbReference>